<proteinExistence type="predicted"/>
<protein>
    <submittedName>
        <fullName evidence="1">Uncharacterized protein</fullName>
    </submittedName>
</protein>
<dbReference type="AlphaFoldDB" id="A0A1D3K8C8"/>
<name>A0A1D3K8C8_PSEVE</name>
<evidence type="ECO:0000313" key="2">
    <source>
        <dbReference type="Proteomes" id="UP000245431"/>
    </source>
</evidence>
<reference evidence="2" key="1">
    <citation type="submission" date="2016-07" db="EMBL/GenBank/DDBJ databases">
        <authorList>
            <person name="Florea S."/>
            <person name="Webb J.S."/>
            <person name="Jaromczyk J."/>
            <person name="Schardl C.L."/>
        </authorList>
    </citation>
    <scope>NUCLEOTIDE SEQUENCE [LARGE SCALE GENOMIC DNA]</scope>
    <source>
        <strain evidence="2">1YdBTEX2</strain>
    </source>
</reference>
<gene>
    <name evidence="1" type="ORF">PVE_R2G0486</name>
</gene>
<dbReference type="Proteomes" id="UP000245431">
    <property type="component" value="Chromosome PVE_r2"/>
</dbReference>
<dbReference type="EMBL" id="LT599584">
    <property type="protein sequence ID" value="SBW84512.1"/>
    <property type="molecule type" value="Genomic_DNA"/>
</dbReference>
<evidence type="ECO:0000313" key="1">
    <source>
        <dbReference type="EMBL" id="SBW84512.1"/>
    </source>
</evidence>
<sequence length="82" mass="8863">MQYHAPTKQLTVSLDNLEASAAAFRFAIKMLRKAANFPLEGDGRPVHMTDACHAEQAILNGALFLGINLGATLPGELDVRKD</sequence>
<organism evidence="1 2">
    <name type="scientific">Pseudomonas veronii 1YdBTEX2</name>
    <dbReference type="NCBI Taxonomy" id="1295141"/>
    <lineage>
        <taxon>Bacteria</taxon>
        <taxon>Pseudomonadati</taxon>
        <taxon>Pseudomonadota</taxon>
        <taxon>Gammaproteobacteria</taxon>
        <taxon>Pseudomonadales</taxon>
        <taxon>Pseudomonadaceae</taxon>
        <taxon>Pseudomonas</taxon>
    </lineage>
</organism>
<accession>A0A1D3K8C8</accession>